<evidence type="ECO:0000259" key="1">
    <source>
        <dbReference type="PROSITE" id="PS51186"/>
    </source>
</evidence>
<dbReference type="Gene3D" id="3.40.630.30">
    <property type="match status" value="1"/>
</dbReference>
<dbReference type="InterPro" id="IPR016181">
    <property type="entry name" value="Acyl_CoA_acyltransferase"/>
</dbReference>
<protein>
    <submittedName>
        <fullName evidence="2">N-acetylglutamate synthase, GNAT family</fullName>
    </submittedName>
</protein>
<dbReference type="EMBL" id="FNVU01000001">
    <property type="protein sequence ID" value="SEF46151.1"/>
    <property type="molecule type" value="Genomic_DNA"/>
</dbReference>
<evidence type="ECO:0000313" key="2">
    <source>
        <dbReference type="EMBL" id="SEF46151.1"/>
    </source>
</evidence>
<name>A0A1H5S8J9_9ACTN</name>
<dbReference type="PROSITE" id="PS51186">
    <property type="entry name" value="GNAT"/>
    <property type="match status" value="1"/>
</dbReference>
<dbReference type="Proteomes" id="UP000236754">
    <property type="component" value="Unassembled WGS sequence"/>
</dbReference>
<dbReference type="CDD" id="cd04301">
    <property type="entry name" value="NAT_SF"/>
    <property type="match status" value="1"/>
</dbReference>
<organism evidence="2 3">
    <name type="scientific">Actinacidiphila yanglinensis</name>
    <dbReference type="NCBI Taxonomy" id="310779"/>
    <lineage>
        <taxon>Bacteria</taxon>
        <taxon>Bacillati</taxon>
        <taxon>Actinomycetota</taxon>
        <taxon>Actinomycetes</taxon>
        <taxon>Kitasatosporales</taxon>
        <taxon>Streptomycetaceae</taxon>
        <taxon>Actinacidiphila</taxon>
    </lineage>
</organism>
<dbReference type="RefSeq" id="WP_103883472.1">
    <property type="nucleotide sequence ID" value="NZ_FNVU01000001.1"/>
</dbReference>
<dbReference type="SUPFAM" id="SSF55729">
    <property type="entry name" value="Acyl-CoA N-acyltransferases (Nat)"/>
    <property type="match status" value="1"/>
</dbReference>
<sequence>MAQLRIAPPDDDAALADWRHVHNTIIPSAPLSAAEVRERAGRNRLEVAYLGDGPGTLVGCTTVRPPKEGPGPAVATVIARILPDFRRRGFGTLLYTRGLAQARELGAEVIETVVWTANEDGLRFALRRGFTAFDRYLLPGDDVEWVDLRLTGEAAPERTGS</sequence>
<dbReference type="Pfam" id="PF00583">
    <property type="entry name" value="Acetyltransf_1"/>
    <property type="match status" value="1"/>
</dbReference>
<proteinExistence type="predicted"/>
<dbReference type="InterPro" id="IPR000182">
    <property type="entry name" value="GNAT_dom"/>
</dbReference>
<accession>A0A1H5S8J9</accession>
<feature type="domain" description="N-acetyltransferase" evidence="1">
    <location>
        <begin position="2"/>
        <end position="153"/>
    </location>
</feature>
<dbReference type="OrthoDB" id="3376052at2"/>
<reference evidence="2 3" key="1">
    <citation type="submission" date="2016-10" db="EMBL/GenBank/DDBJ databases">
        <authorList>
            <person name="de Groot N.N."/>
        </authorList>
    </citation>
    <scope>NUCLEOTIDE SEQUENCE [LARGE SCALE GENOMIC DNA]</scope>
    <source>
        <strain evidence="2 3">CGMCC 4.2023</strain>
    </source>
</reference>
<keyword evidence="3" id="KW-1185">Reference proteome</keyword>
<dbReference type="GO" id="GO:0016747">
    <property type="term" value="F:acyltransferase activity, transferring groups other than amino-acyl groups"/>
    <property type="evidence" value="ECO:0007669"/>
    <property type="project" value="InterPro"/>
</dbReference>
<dbReference type="AlphaFoldDB" id="A0A1H5S8J9"/>
<gene>
    <name evidence="2" type="ORF">SAMN05216223_10117</name>
</gene>
<evidence type="ECO:0000313" key="3">
    <source>
        <dbReference type="Proteomes" id="UP000236754"/>
    </source>
</evidence>